<keyword evidence="1" id="KW-0472">Membrane</keyword>
<dbReference type="CDD" id="cd12797">
    <property type="entry name" value="M23_peptidase"/>
    <property type="match status" value="1"/>
</dbReference>
<keyword evidence="1" id="KW-0812">Transmembrane</keyword>
<dbReference type="PANTHER" id="PTHR21666:SF270">
    <property type="entry name" value="MUREIN HYDROLASE ACTIVATOR ENVC"/>
    <property type="match status" value="1"/>
</dbReference>
<dbReference type="AlphaFoldDB" id="F9Z848"/>
<evidence type="ECO:0000313" key="3">
    <source>
        <dbReference type="EMBL" id="ADY32984.1"/>
    </source>
</evidence>
<dbReference type="InterPro" id="IPR016047">
    <property type="entry name" value="M23ase_b-sheet_dom"/>
</dbReference>
<dbReference type="SUPFAM" id="SSF51261">
    <property type="entry name" value="Duplicated hybrid motif"/>
    <property type="match status" value="2"/>
</dbReference>
<dbReference type="EMBL" id="CP002544">
    <property type="protein sequence ID" value="ADY32984.1"/>
    <property type="molecule type" value="Genomic_DNA"/>
</dbReference>
<keyword evidence="4" id="KW-1185">Reference proteome</keyword>
<dbReference type="KEGG" id="osp:Odosp_1978"/>
<name>F9Z848_ODOSD</name>
<protein>
    <submittedName>
        <fullName evidence="3">Peptidase M23</fullName>
    </submittedName>
</protein>
<feature type="transmembrane region" description="Helical" evidence="1">
    <location>
        <begin position="23"/>
        <end position="41"/>
    </location>
</feature>
<organism evidence="3 4">
    <name type="scientific">Odoribacter splanchnicus (strain ATCC 29572 / DSM 20712 / CIP 104287 / JCM 15291 / NCTC 10825 / 1651/6)</name>
    <name type="common">Bacteroides splanchnicus</name>
    <dbReference type="NCBI Taxonomy" id="709991"/>
    <lineage>
        <taxon>Bacteria</taxon>
        <taxon>Pseudomonadati</taxon>
        <taxon>Bacteroidota</taxon>
        <taxon>Bacteroidia</taxon>
        <taxon>Bacteroidales</taxon>
        <taxon>Odoribacteraceae</taxon>
        <taxon>Odoribacter</taxon>
    </lineage>
</organism>
<accession>F9Z848</accession>
<feature type="domain" description="M23ase beta-sheet core" evidence="2">
    <location>
        <begin position="66"/>
        <end position="131"/>
    </location>
</feature>
<dbReference type="InterPro" id="IPR050570">
    <property type="entry name" value="Cell_wall_metabolism_enzyme"/>
</dbReference>
<dbReference type="Gene3D" id="2.70.70.10">
    <property type="entry name" value="Glucose Permease (Domain IIA)"/>
    <property type="match status" value="1"/>
</dbReference>
<dbReference type="GO" id="GO:0004222">
    <property type="term" value="F:metalloendopeptidase activity"/>
    <property type="evidence" value="ECO:0007669"/>
    <property type="project" value="TreeGrafter"/>
</dbReference>
<reference evidence="3 4" key="1">
    <citation type="journal article" date="2011" name="Stand. Genomic Sci.">
        <title>Complete genome sequence of Odoribacter splanchnicus type strain (1651/6).</title>
        <authorList>
            <consortium name="US DOE Joint Genome Institute (JGI-PGF)"/>
            <person name="Goker M."/>
            <person name="Gronow S."/>
            <person name="Zeytun A."/>
            <person name="Nolan M."/>
            <person name="Lucas S."/>
            <person name="Lapidus A."/>
            <person name="Hammon N."/>
            <person name="Deshpande S."/>
            <person name="Cheng J.F."/>
            <person name="Pitluck S."/>
            <person name="Liolios K."/>
            <person name="Pagani I."/>
            <person name="Ivanova N."/>
            <person name="Mavromatis K."/>
            <person name="Ovchinikova G."/>
            <person name="Pati A."/>
            <person name="Tapia R."/>
            <person name="Han C."/>
            <person name="Goodwin L."/>
            <person name="Chen A."/>
            <person name="Palaniappan K."/>
            <person name="Land M."/>
            <person name="Hauser L."/>
            <person name="Jeffries C.D."/>
            <person name="Brambilla E.M."/>
            <person name="Rohde M."/>
            <person name="Detter J.C."/>
            <person name="Woyke T."/>
            <person name="Bristow J."/>
            <person name="Markowitz V."/>
            <person name="Hugenholtz P."/>
            <person name="Eisen J.A."/>
            <person name="Kyrpides N.C."/>
            <person name="Klenk H.P."/>
        </authorList>
    </citation>
    <scope>NUCLEOTIDE SEQUENCE [LARGE SCALE GENOMIC DNA]</scope>
    <source>
        <strain evidence="4">ATCC 29572 / DSM 20712 / JCM 15291 / NCTC 10825 / 1651/6</strain>
    </source>
</reference>
<dbReference type="InterPro" id="IPR011055">
    <property type="entry name" value="Dup_hybrid_motif"/>
</dbReference>
<evidence type="ECO:0000256" key="1">
    <source>
        <dbReference type="SAM" id="Phobius"/>
    </source>
</evidence>
<dbReference type="Pfam" id="PF01551">
    <property type="entry name" value="Peptidase_M23"/>
    <property type="match status" value="1"/>
</dbReference>
<dbReference type="PaxDb" id="709991-Odosp_1978"/>
<gene>
    <name evidence="3" type="ordered locus">Odosp_1978</name>
</gene>
<dbReference type="Proteomes" id="UP000006657">
    <property type="component" value="Chromosome"/>
</dbReference>
<dbReference type="eggNOG" id="COG0739">
    <property type="taxonomic scope" value="Bacteria"/>
</dbReference>
<proteinExistence type="predicted"/>
<dbReference type="STRING" id="709991.Odosp_1978"/>
<evidence type="ECO:0000313" key="4">
    <source>
        <dbReference type="Proteomes" id="UP000006657"/>
    </source>
</evidence>
<evidence type="ECO:0000259" key="2">
    <source>
        <dbReference type="Pfam" id="PF01551"/>
    </source>
</evidence>
<dbReference type="HOGENOM" id="CLU_025250_0_0_10"/>
<dbReference type="PANTHER" id="PTHR21666">
    <property type="entry name" value="PEPTIDASE-RELATED"/>
    <property type="match status" value="1"/>
</dbReference>
<sequence>MLIYLQHKISVFFDMEKRRYRKFIRYFLFNWLSLISLNIFAQDMIKPIDRPVLLSGNFGELRATHFHSGIDIRTGGVEGLPVVCVKDGKVVRVSVSPTGYGRALYVEHEDGTTTVYGHLQRFNARITALVRQIQYEQESFKIDEEVRDRQLIFHQGDTIAFSGNTGSSGGPHLHFEVRNTRSEHTLNPLLFYKIRDSRIPVVRGVYLYRESASGCVGLVRRVALKQSANGRYTLGQLNIPAGKIGIAVFVTDYMNDSWNKLGIYRLGVVAGKDTLFAMQMDSCSFDQTCFINEIKDFDCYKKKETVYRCFGNYQGQVMGVKNRNQGWITVGEDSIVPVKIDLKDINGNRATVTLTLKGKEAPVQEEQEVLRYDRSYSLDLSGATLDLEAGALSASVPKGMKIEKDTVSGRDIFVLSEKDVPLLKKARLSVAGEFDRKALICEVDRAGRKYPLATQWSEEGLVAEIGYLSRYTIAEDRQPPVISFLGKFPDGSLKFKIKDDFSGIATYRGEVNGRWCLFSYDPRYNLMRCSLKEPVFVSGQVNEVKVIVEDRVGNKNELLVKVKK</sequence>
<keyword evidence="1" id="KW-1133">Transmembrane helix</keyword>